<accession>A0AAW2I7A5</accession>
<comment type="caution">
    <text evidence="2">The sequence shown here is derived from an EMBL/GenBank/DDBJ whole genome shotgun (WGS) entry which is preliminary data.</text>
</comment>
<feature type="compositionally biased region" description="Basic and acidic residues" evidence="1">
    <location>
        <begin position="25"/>
        <end position="36"/>
    </location>
</feature>
<feature type="compositionally biased region" description="Polar residues" evidence="1">
    <location>
        <begin position="15"/>
        <end position="24"/>
    </location>
</feature>
<name>A0AAW2I7A5_9NEOP</name>
<sequence length="121" mass="14028">MVRPLHDHPRPNEGSAHTSSTSEQNPRDDDNHPRLVADQHFREHQTGSRLLHGEQHMTYGLSYAYFRVADVHERHERGKDHHLPAANYLVPPLRLVIRQSVKSSVDSAQYAYDIYLRLSIK</sequence>
<reference evidence="2" key="1">
    <citation type="journal article" date="2024" name="Gigascience">
        <title>Chromosome-level genome of the poultry shaft louse Menopon gallinae provides insight into the host-switching and adaptive evolution of parasitic lice.</title>
        <authorList>
            <person name="Xu Y."/>
            <person name="Ma L."/>
            <person name="Liu S."/>
            <person name="Liang Y."/>
            <person name="Liu Q."/>
            <person name="He Z."/>
            <person name="Tian L."/>
            <person name="Duan Y."/>
            <person name="Cai W."/>
            <person name="Li H."/>
            <person name="Song F."/>
        </authorList>
    </citation>
    <scope>NUCLEOTIDE SEQUENCE</scope>
    <source>
        <strain evidence="2">Cailab_2023a</strain>
    </source>
</reference>
<gene>
    <name evidence="2" type="ORF">PYX00_004805</name>
</gene>
<organism evidence="2">
    <name type="scientific">Menopon gallinae</name>
    <name type="common">poultry shaft louse</name>
    <dbReference type="NCBI Taxonomy" id="328185"/>
    <lineage>
        <taxon>Eukaryota</taxon>
        <taxon>Metazoa</taxon>
        <taxon>Ecdysozoa</taxon>
        <taxon>Arthropoda</taxon>
        <taxon>Hexapoda</taxon>
        <taxon>Insecta</taxon>
        <taxon>Pterygota</taxon>
        <taxon>Neoptera</taxon>
        <taxon>Paraneoptera</taxon>
        <taxon>Psocodea</taxon>
        <taxon>Troctomorpha</taxon>
        <taxon>Phthiraptera</taxon>
        <taxon>Amblycera</taxon>
        <taxon>Menoponidae</taxon>
        <taxon>Menopon</taxon>
    </lineage>
</organism>
<feature type="region of interest" description="Disordered" evidence="1">
    <location>
        <begin position="1"/>
        <end position="36"/>
    </location>
</feature>
<evidence type="ECO:0000256" key="1">
    <source>
        <dbReference type="SAM" id="MobiDB-lite"/>
    </source>
</evidence>
<feature type="compositionally biased region" description="Basic and acidic residues" evidence="1">
    <location>
        <begin position="1"/>
        <end position="11"/>
    </location>
</feature>
<proteinExistence type="predicted"/>
<protein>
    <submittedName>
        <fullName evidence="2">Uncharacterized protein</fullName>
    </submittedName>
</protein>
<dbReference type="AlphaFoldDB" id="A0AAW2I7A5"/>
<evidence type="ECO:0000313" key="2">
    <source>
        <dbReference type="EMBL" id="KAL0277567.1"/>
    </source>
</evidence>
<dbReference type="EMBL" id="JARGDH010000002">
    <property type="protein sequence ID" value="KAL0277567.1"/>
    <property type="molecule type" value="Genomic_DNA"/>
</dbReference>